<dbReference type="InterPro" id="IPR041931">
    <property type="entry name" value="DNA_pol3_alpha_thumb_dom"/>
</dbReference>
<dbReference type="Pfam" id="PF17657">
    <property type="entry name" value="DNA_pol3_finger"/>
    <property type="match status" value="1"/>
</dbReference>
<evidence type="ECO:0000259" key="12">
    <source>
        <dbReference type="Pfam" id="PF17657"/>
    </source>
</evidence>
<keyword evidence="4" id="KW-0548">Nucleotidyltransferase</keyword>
<evidence type="ECO:0000256" key="9">
    <source>
        <dbReference type="ARBA" id="ARBA00049244"/>
    </source>
</evidence>
<feature type="domain" description="Bacterial DNA polymerase III alpha subunit NTPase" evidence="10">
    <location>
        <begin position="1"/>
        <end position="194"/>
    </location>
</feature>
<evidence type="ECO:0000256" key="6">
    <source>
        <dbReference type="ARBA" id="ARBA00022763"/>
    </source>
</evidence>
<keyword evidence="5" id="KW-0235">DNA replication</keyword>
<evidence type="ECO:0000259" key="11">
    <source>
        <dbReference type="Pfam" id="PF14579"/>
    </source>
</evidence>
<comment type="catalytic activity">
    <reaction evidence="9">
        <text>DNA(n) + a 2'-deoxyribonucleoside 5'-triphosphate = DNA(n+1) + diphosphate</text>
        <dbReference type="Rhea" id="RHEA:22508"/>
        <dbReference type="Rhea" id="RHEA-COMP:17339"/>
        <dbReference type="Rhea" id="RHEA-COMP:17340"/>
        <dbReference type="ChEBI" id="CHEBI:33019"/>
        <dbReference type="ChEBI" id="CHEBI:61560"/>
        <dbReference type="ChEBI" id="CHEBI:173112"/>
        <dbReference type="EC" id="2.7.7.7"/>
    </reaction>
</comment>
<keyword evidence="6" id="KW-0227">DNA damage</keyword>
<dbReference type="CDD" id="cd04485">
    <property type="entry name" value="DnaE_OBF"/>
    <property type="match status" value="1"/>
</dbReference>
<dbReference type="EMBL" id="CAEZVG010000034">
    <property type="protein sequence ID" value="CAB4624124.1"/>
    <property type="molecule type" value="Genomic_DNA"/>
</dbReference>
<dbReference type="InterPro" id="IPR011708">
    <property type="entry name" value="DNA_pol3_alpha_NTPase_dom"/>
</dbReference>
<keyword evidence="2" id="KW-0963">Cytoplasm</keyword>
<gene>
    <name evidence="13" type="ORF">UFOPK1946_00715</name>
</gene>
<evidence type="ECO:0000256" key="8">
    <source>
        <dbReference type="ARBA" id="ARBA00023204"/>
    </source>
</evidence>
<evidence type="ECO:0000259" key="10">
    <source>
        <dbReference type="Pfam" id="PF07733"/>
    </source>
</evidence>
<accession>A0A6J6II26</accession>
<reference evidence="13" key="1">
    <citation type="submission" date="2020-05" db="EMBL/GenBank/DDBJ databases">
        <authorList>
            <person name="Chiriac C."/>
            <person name="Salcher M."/>
            <person name="Ghai R."/>
            <person name="Kavagutti S V."/>
        </authorList>
    </citation>
    <scope>NUCLEOTIDE SEQUENCE</scope>
</reference>
<dbReference type="PANTHER" id="PTHR32294">
    <property type="entry name" value="DNA POLYMERASE III SUBUNIT ALPHA"/>
    <property type="match status" value="1"/>
</dbReference>
<dbReference type="GO" id="GO:0008408">
    <property type="term" value="F:3'-5' exonuclease activity"/>
    <property type="evidence" value="ECO:0007669"/>
    <property type="project" value="InterPro"/>
</dbReference>
<keyword evidence="8" id="KW-0234">DNA repair</keyword>
<dbReference type="InterPro" id="IPR040982">
    <property type="entry name" value="DNA_pol3_finger"/>
</dbReference>
<dbReference type="EC" id="2.7.7.7" evidence="1"/>
<name>A0A6J6II26_9ZZZZ</name>
<evidence type="ECO:0000256" key="2">
    <source>
        <dbReference type="ARBA" id="ARBA00022490"/>
    </source>
</evidence>
<evidence type="ECO:0000256" key="5">
    <source>
        <dbReference type="ARBA" id="ARBA00022705"/>
    </source>
</evidence>
<evidence type="ECO:0000256" key="7">
    <source>
        <dbReference type="ARBA" id="ARBA00022932"/>
    </source>
</evidence>
<proteinExistence type="predicted"/>
<dbReference type="InterPro" id="IPR004805">
    <property type="entry name" value="DnaE2/DnaE/PolC"/>
</dbReference>
<sequence>MLGISGVDPIEHGLLMERFCSPLRMALPDIDIDVESARRLEIYDAIFNRYGTTSWSDPNAIARCATVSMVERYRARHAIRDAGAALGLPAVEIDLLAKSMPHIRAANISAALASLPELKSLNTSSPLAAMTIALAQRLDGLPRHLSMHPCAIALSDATLLDRAPLQIGASGYPMLEFDKDDVEDIGLLKLDVLGVRMQSAIAHAVDEIKRTHNPEFDIDAIPLDDPDTYALIRTTDTLGLFQIESPGQRELIGKLQPRTFNDLIIDISLFRPGPVKSDMIRPFLEAREGFKSARLIHPKLAPILSETEGVVVFHEQVISIISVMTGISLAAADEKRRALGSKEGQQEVCDWFFPAATEAGFELPIITEIWDVLRAFASFGFCKAHAAAFALPTYQSAWLKTHYPAAFFSGVLTHDPGMYPKRLMLDEVRRMDIPIAPLDINYSDINYRIDSDTHHPAIHNSGIRIALSAISGASSTEIESIKNGQPYIDLADFYRRSGASLPTIETLILTGAFDEVHIKGDSDKDITHRDLLLHLADLQKSSAPALAGAQMSLGLAPPALTLSGLPAMGRAEKIGNELTRLGMDITEHLLASYAPFLNDIGAIRSCDLLAQRSNTSVLVAGVKVALQSPPIRSGKRVLFLTLDDGYGCSDSTFFPDVLASSTYAQTLQSASLFLVRGTTRRTGERGISIRATGVWSLATAHDKWQARGSVAI</sequence>
<dbReference type="GO" id="GO:0006281">
    <property type="term" value="P:DNA repair"/>
    <property type="evidence" value="ECO:0007669"/>
    <property type="project" value="UniProtKB-KW"/>
</dbReference>
<dbReference type="Pfam" id="PF14579">
    <property type="entry name" value="HHH_6"/>
    <property type="match status" value="1"/>
</dbReference>
<dbReference type="GO" id="GO:0006260">
    <property type="term" value="P:DNA replication"/>
    <property type="evidence" value="ECO:0007669"/>
    <property type="project" value="UniProtKB-KW"/>
</dbReference>
<keyword evidence="7" id="KW-0239">DNA-directed DNA polymerase</keyword>
<evidence type="ECO:0000256" key="4">
    <source>
        <dbReference type="ARBA" id="ARBA00022695"/>
    </source>
</evidence>
<dbReference type="GO" id="GO:0003887">
    <property type="term" value="F:DNA-directed DNA polymerase activity"/>
    <property type="evidence" value="ECO:0007669"/>
    <property type="project" value="UniProtKB-KW"/>
</dbReference>
<evidence type="ECO:0000256" key="1">
    <source>
        <dbReference type="ARBA" id="ARBA00012417"/>
    </source>
</evidence>
<keyword evidence="3" id="KW-0808">Transferase</keyword>
<protein>
    <recommendedName>
        <fullName evidence="1">DNA-directed DNA polymerase</fullName>
        <ecNumber evidence="1">2.7.7.7</ecNumber>
    </recommendedName>
</protein>
<dbReference type="Gene3D" id="1.10.10.1600">
    <property type="entry name" value="Bacterial DNA polymerase III alpha subunit, thumb domain"/>
    <property type="match status" value="1"/>
</dbReference>
<dbReference type="AlphaFoldDB" id="A0A6J6II26"/>
<dbReference type="Gene3D" id="1.10.150.870">
    <property type="match status" value="1"/>
</dbReference>
<dbReference type="Pfam" id="PF07733">
    <property type="entry name" value="DNA_pol3_alpha"/>
    <property type="match status" value="1"/>
</dbReference>
<feature type="domain" description="DNA polymerase III alpha subunit finger" evidence="12">
    <location>
        <begin position="198"/>
        <end position="345"/>
    </location>
</feature>
<feature type="domain" description="DNA polymerase helix-hairpin-helix motif" evidence="11">
    <location>
        <begin position="433"/>
        <end position="517"/>
    </location>
</feature>
<evidence type="ECO:0000256" key="3">
    <source>
        <dbReference type="ARBA" id="ARBA00022679"/>
    </source>
</evidence>
<dbReference type="InterPro" id="IPR029460">
    <property type="entry name" value="DNAPol_HHH"/>
</dbReference>
<evidence type="ECO:0000313" key="13">
    <source>
        <dbReference type="EMBL" id="CAB4624124.1"/>
    </source>
</evidence>
<organism evidence="13">
    <name type="scientific">freshwater metagenome</name>
    <dbReference type="NCBI Taxonomy" id="449393"/>
    <lineage>
        <taxon>unclassified sequences</taxon>
        <taxon>metagenomes</taxon>
        <taxon>ecological metagenomes</taxon>
    </lineage>
</organism>
<dbReference type="PANTHER" id="PTHR32294:SF4">
    <property type="entry name" value="ERROR-PRONE DNA POLYMERASE"/>
    <property type="match status" value="1"/>
</dbReference>